<keyword evidence="4 5" id="KW-0472">Membrane</keyword>
<evidence type="ECO:0000313" key="7">
    <source>
        <dbReference type="EMBL" id="CCJ28326.1"/>
    </source>
</evidence>
<feature type="transmembrane region" description="Helical" evidence="5">
    <location>
        <begin position="113"/>
        <end position="132"/>
    </location>
</feature>
<dbReference type="EMBL" id="CAKM01000055">
    <property type="protein sequence ID" value="CCJ28326.1"/>
    <property type="molecule type" value="Genomic_DNA"/>
</dbReference>
<dbReference type="GO" id="GO:0033617">
    <property type="term" value="P:mitochondrial respiratory chain complex IV assembly"/>
    <property type="evidence" value="ECO:0007669"/>
    <property type="project" value="TreeGrafter"/>
</dbReference>
<dbReference type="GO" id="GO:0005739">
    <property type="term" value="C:mitochondrion"/>
    <property type="evidence" value="ECO:0007669"/>
    <property type="project" value="UniProtKB-SubCell"/>
</dbReference>
<dbReference type="STRING" id="1209962.L0P7F0"/>
<reference evidence="7 8" key="1">
    <citation type="journal article" date="2012" name="MBio">
        <title>De novo assembly of the Pneumocystis jirovecii genome from a single bronchoalveolar lavage fluid specimen from a patient.</title>
        <authorList>
            <person name="Cisse O.H."/>
            <person name="Pagni M."/>
            <person name="Hauser P.M."/>
        </authorList>
    </citation>
    <scope>NUCLEOTIDE SEQUENCE [LARGE SCALE GENOMIC DNA]</scope>
    <source>
        <strain evidence="7 8">SE8</strain>
    </source>
</reference>
<feature type="domain" description="HIG1" evidence="6">
    <location>
        <begin position="85"/>
        <end position="176"/>
    </location>
</feature>
<evidence type="ECO:0000256" key="3">
    <source>
        <dbReference type="ARBA" id="ARBA00022989"/>
    </source>
</evidence>
<dbReference type="VEuPathDB" id="FungiDB:PNEJI1_003379"/>
<evidence type="ECO:0000256" key="4">
    <source>
        <dbReference type="ARBA" id="ARBA00023136"/>
    </source>
</evidence>
<dbReference type="AlphaFoldDB" id="L0P7F0"/>
<feature type="transmembrane region" description="Helical" evidence="5">
    <location>
        <begin position="50"/>
        <end position="72"/>
    </location>
</feature>
<dbReference type="PANTHER" id="PTHR28018">
    <property type="entry name" value="RESPIRATORY SUPERCOMPLEX FACTOR 2, MITOCHONDRIAL"/>
    <property type="match status" value="1"/>
</dbReference>
<dbReference type="InterPro" id="IPR040153">
    <property type="entry name" value="Rcf2"/>
</dbReference>
<feature type="transmembrane region" description="Helical" evidence="5">
    <location>
        <begin position="12"/>
        <end position="29"/>
    </location>
</feature>
<feature type="transmembrane region" description="Helical" evidence="5">
    <location>
        <begin position="144"/>
        <end position="166"/>
    </location>
</feature>
<evidence type="ECO:0000256" key="1">
    <source>
        <dbReference type="ARBA" id="ARBA00004173"/>
    </source>
</evidence>
<evidence type="ECO:0000256" key="2">
    <source>
        <dbReference type="ARBA" id="ARBA00022692"/>
    </source>
</evidence>
<dbReference type="Pfam" id="PF04588">
    <property type="entry name" value="HIG_1_N"/>
    <property type="match status" value="1"/>
</dbReference>
<proteinExistence type="predicted"/>
<organism evidence="8">
    <name type="scientific">Pneumocystis jirovecii</name>
    <name type="common">Human pneumocystis pneumonia agent</name>
    <dbReference type="NCBI Taxonomy" id="42068"/>
    <lineage>
        <taxon>Eukaryota</taxon>
        <taxon>Fungi</taxon>
        <taxon>Dikarya</taxon>
        <taxon>Ascomycota</taxon>
        <taxon>Taphrinomycotina</taxon>
        <taxon>Pneumocystomycetes</taxon>
        <taxon>Pneumocystaceae</taxon>
        <taxon>Pneumocystis</taxon>
    </lineage>
</organism>
<keyword evidence="3 5" id="KW-1133">Transmembrane helix</keyword>
<gene>
    <name evidence="7" type="ORF">PNEJI1_003379</name>
</gene>
<evidence type="ECO:0000256" key="5">
    <source>
        <dbReference type="SAM" id="Phobius"/>
    </source>
</evidence>
<dbReference type="InParanoid" id="L0P7F0"/>
<evidence type="ECO:0000259" key="6">
    <source>
        <dbReference type="PROSITE" id="PS51503"/>
    </source>
</evidence>
<dbReference type="PANTHER" id="PTHR28018:SF3">
    <property type="entry name" value="RESPIRATORY SUPERCOMPLEX FACTOR 2, MITOCHONDRIAL"/>
    <property type="match status" value="1"/>
</dbReference>
<sequence>MINIFRKNKILNIFNVTEVKILLCFAWNIKKSFKEKKFILKKKKKNTIELLYVQVLSRSFFVSSIATTALVISTDNASKKYQDSKYGSLDPIKPAEKINWQSALLIWCSENKWKIIAGSWALSMIGSFSFLWRDKYLTKAQKLVQARMYAQGITLLVLLVSAGLSIDRSQFFDFNKNNTNNNNKEINDVHTSKTE</sequence>
<name>L0P7F0_PNEJI</name>
<comment type="caution">
    <text evidence="7">The sequence shown here is derived from an EMBL/GenBank/DDBJ whole genome shotgun (WGS) entry which is preliminary data.</text>
</comment>
<keyword evidence="2 5" id="KW-0812">Transmembrane</keyword>
<dbReference type="InterPro" id="IPR007667">
    <property type="entry name" value="Hypoxia_induced_domain"/>
</dbReference>
<protein>
    <recommendedName>
        <fullName evidence="6">HIG1 domain-containing protein</fullName>
    </recommendedName>
</protein>
<evidence type="ECO:0000313" key="8">
    <source>
        <dbReference type="Proteomes" id="UP000010422"/>
    </source>
</evidence>
<comment type="subcellular location">
    <subcellularLocation>
        <location evidence="1">Mitochondrion</location>
    </subcellularLocation>
</comment>
<dbReference type="PROSITE" id="PS51503">
    <property type="entry name" value="HIG1"/>
    <property type="match status" value="1"/>
</dbReference>
<accession>L0P7F0</accession>
<dbReference type="Proteomes" id="UP000010422">
    <property type="component" value="Unassembled WGS sequence"/>
</dbReference>